<feature type="region of interest" description="Disordered" evidence="8">
    <location>
        <begin position="1"/>
        <end position="22"/>
    </location>
</feature>
<feature type="domain" description="Aldehyde dehydrogenase" evidence="9">
    <location>
        <begin position="6"/>
        <end position="286"/>
    </location>
</feature>
<dbReference type="HAMAP" id="MF_00412">
    <property type="entry name" value="ProA"/>
    <property type="match status" value="1"/>
</dbReference>
<reference evidence="10" key="1">
    <citation type="submission" date="2021-03" db="EMBL/GenBank/DDBJ databases">
        <authorList>
            <person name="Jaffe A."/>
        </authorList>
    </citation>
    <scope>NUCLEOTIDE SEQUENCE</scope>
    <source>
        <strain evidence="10">RIFCSPLOWO2_01_FULL_58_19</strain>
    </source>
</reference>
<protein>
    <recommendedName>
        <fullName evidence="7">Gamma-glutamyl phosphate reductase</fullName>
        <shortName evidence="7">GPR</shortName>
        <ecNumber evidence="7">1.2.1.41</ecNumber>
    </recommendedName>
    <alternativeName>
        <fullName evidence="7">Glutamate-5-semialdehyde dehydrogenase</fullName>
    </alternativeName>
    <alternativeName>
        <fullName evidence="7">Glutamyl-gamma-semialdehyde dehydrogenase</fullName>
        <shortName evidence="7">GSA dehydrogenase</shortName>
    </alternativeName>
</protein>
<dbReference type="Pfam" id="PF00171">
    <property type="entry name" value="Aldedh"/>
    <property type="match status" value="1"/>
</dbReference>
<keyword evidence="3 7" id="KW-0641">Proline biosynthesis</keyword>
<dbReference type="AlphaFoldDB" id="A0A8T4LA00"/>
<evidence type="ECO:0000259" key="9">
    <source>
        <dbReference type="Pfam" id="PF00171"/>
    </source>
</evidence>
<organism evidence="10 11">
    <name type="scientific">Candidatus Iainarchaeum sp</name>
    <dbReference type="NCBI Taxonomy" id="3101447"/>
    <lineage>
        <taxon>Archaea</taxon>
        <taxon>Candidatus Iainarchaeota</taxon>
        <taxon>Candidatus Iainarchaeia</taxon>
        <taxon>Candidatus Iainarchaeales</taxon>
        <taxon>Candidatus Iainarchaeaceae</taxon>
        <taxon>Candidatus Iainarchaeum</taxon>
    </lineage>
</organism>
<comment type="catalytic activity">
    <reaction evidence="6 7">
        <text>L-glutamate 5-semialdehyde + phosphate + NADP(+) = L-glutamyl 5-phosphate + NADPH + H(+)</text>
        <dbReference type="Rhea" id="RHEA:19541"/>
        <dbReference type="ChEBI" id="CHEBI:15378"/>
        <dbReference type="ChEBI" id="CHEBI:43474"/>
        <dbReference type="ChEBI" id="CHEBI:57783"/>
        <dbReference type="ChEBI" id="CHEBI:58066"/>
        <dbReference type="ChEBI" id="CHEBI:58274"/>
        <dbReference type="ChEBI" id="CHEBI:58349"/>
        <dbReference type="EC" id="1.2.1.41"/>
    </reaction>
</comment>
<keyword evidence="4 7" id="KW-0521">NADP</keyword>
<dbReference type="InterPro" id="IPR000965">
    <property type="entry name" value="GPR_dom"/>
</dbReference>
<dbReference type="InterPro" id="IPR020593">
    <property type="entry name" value="G-glutamylP_reductase_CS"/>
</dbReference>
<comment type="similarity">
    <text evidence="7">Belongs to the gamma-glutamyl phosphate reductase family.</text>
</comment>
<dbReference type="EMBL" id="JAGVWE010000007">
    <property type="protein sequence ID" value="MBS3063771.1"/>
    <property type="molecule type" value="Genomic_DNA"/>
</dbReference>
<accession>A0A8T4LA00</accession>
<dbReference type="InterPro" id="IPR016162">
    <property type="entry name" value="Ald_DH_N"/>
</dbReference>
<evidence type="ECO:0000256" key="8">
    <source>
        <dbReference type="SAM" id="MobiDB-lite"/>
    </source>
</evidence>
<dbReference type="GO" id="GO:0050661">
    <property type="term" value="F:NADP binding"/>
    <property type="evidence" value="ECO:0007669"/>
    <property type="project" value="InterPro"/>
</dbReference>
<dbReference type="InterPro" id="IPR016163">
    <property type="entry name" value="Ald_DH_C"/>
</dbReference>
<dbReference type="InterPro" id="IPR016161">
    <property type="entry name" value="Ald_DH/histidinol_DH"/>
</dbReference>
<evidence type="ECO:0000313" key="11">
    <source>
        <dbReference type="Proteomes" id="UP000678237"/>
    </source>
</evidence>
<dbReference type="PANTHER" id="PTHR11063">
    <property type="entry name" value="GLUTAMATE SEMIALDEHYDE DEHYDROGENASE"/>
    <property type="match status" value="1"/>
</dbReference>
<dbReference type="EC" id="1.2.1.41" evidence="7"/>
<evidence type="ECO:0000256" key="7">
    <source>
        <dbReference type="HAMAP-Rule" id="MF_00412"/>
    </source>
</evidence>
<evidence type="ECO:0000256" key="1">
    <source>
        <dbReference type="ARBA" id="ARBA00004985"/>
    </source>
</evidence>
<dbReference type="CDD" id="cd07079">
    <property type="entry name" value="ALDH_F18-19_ProA-GPR"/>
    <property type="match status" value="1"/>
</dbReference>
<dbReference type="Gene3D" id="3.40.309.10">
    <property type="entry name" value="Aldehyde Dehydrogenase, Chain A, domain 2"/>
    <property type="match status" value="1"/>
</dbReference>
<keyword evidence="5 7" id="KW-0560">Oxidoreductase</keyword>
<comment type="caution">
    <text evidence="10">The sequence shown here is derived from an EMBL/GenBank/DDBJ whole genome shotgun (WGS) entry which is preliminary data.</text>
</comment>
<dbReference type="NCBIfam" id="NF001221">
    <property type="entry name" value="PRK00197.1"/>
    <property type="match status" value="1"/>
</dbReference>
<sequence length="420" mass="45548">MTSMKSLAAGARTAQSELAASTSTQRAKALRWMAKAVRKSGNRVLAANRKDLARARVKGVSEAFLDRLRLSDRRLEEAVQAVEEFSRREDLLGETIEAWTTSAGLRIRKVRVPLGVVLLVFEARPLVCLEAAMLALKAGNALLLRPSRDAENSCRELIACVRSALKHAGLSADCVALVPPVGGKRRLHELLALHGLIDVVIPRGGASFIDWVRSHAKIPVIETGAGNCHVYVDASADASANLRQALAILVNAKTSRPSVCNAAEKLLVHKAIARKFLPVAVAALRERGVRVHGCERSRKLVKGLLRATEADWFKEYLGLEIAVKVVDSVDEAIAHINRYSTHHSEAICAKDRKALRRFLAGVDSAAVYANASTRFSDGGCFGFGGEIGISTQKLHARGPMAERELTSYKYVVEGKGQVRT</sequence>
<evidence type="ECO:0000256" key="4">
    <source>
        <dbReference type="ARBA" id="ARBA00022857"/>
    </source>
</evidence>
<evidence type="ECO:0000256" key="6">
    <source>
        <dbReference type="ARBA" id="ARBA00049024"/>
    </source>
</evidence>
<gene>
    <name evidence="7" type="primary">proA</name>
    <name evidence="10" type="ORF">J4203_07985</name>
</gene>
<dbReference type="GO" id="GO:0004350">
    <property type="term" value="F:glutamate-5-semialdehyde dehydrogenase activity"/>
    <property type="evidence" value="ECO:0007669"/>
    <property type="project" value="UniProtKB-UniRule"/>
</dbReference>
<comment type="pathway">
    <text evidence="1 7">Amino-acid biosynthesis; L-proline biosynthesis; L-glutamate 5-semialdehyde from L-glutamate: step 2/2.</text>
</comment>
<feature type="compositionally biased region" description="Polar residues" evidence="8">
    <location>
        <begin position="13"/>
        <end position="22"/>
    </location>
</feature>
<dbReference type="GO" id="GO:0005737">
    <property type="term" value="C:cytoplasm"/>
    <property type="evidence" value="ECO:0007669"/>
    <property type="project" value="UniProtKB-SubCell"/>
</dbReference>
<dbReference type="InterPro" id="IPR015590">
    <property type="entry name" value="Aldehyde_DH_dom"/>
</dbReference>
<dbReference type="PANTHER" id="PTHR11063:SF8">
    <property type="entry name" value="DELTA-1-PYRROLINE-5-CARBOXYLATE SYNTHASE"/>
    <property type="match status" value="1"/>
</dbReference>
<evidence type="ECO:0000256" key="3">
    <source>
        <dbReference type="ARBA" id="ARBA00022650"/>
    </source>
</evidence>
<dbReference type="Gene3D" id="3.40.605.10">
    <property type="entry name" value="Aldehyde Dehydrogenase, Chain A, domain 1"/>
    <property type="match status" value="1"/>
</dbReference>
<dbReference type="PIRSF" id="PIRSF000151">
    <property type="entry name" value="GPR"/>
    <property type="match status" value="1"/>
</dbReference>
<keyword evidence="7" id="KW-0963">Cytoplasm</keyword>
<dbReference type="SUPFAM" id="SSF53720">
    <property type="entry name" value="ALDH-like"/>
    <property type="match status" value="1"/>
</dbReference>
<dbReference type="PROSITE" id="PS01223">
    <property type="entry name" value="PROA"/>
    <property type="match status" value="1"/>
</dbReference>
<dbReference type="NCBIfam" id="TIGR00407">
    <property type="entry name" value="proA"/>
    <property type="match status" value="1"/>
</dbReference>
<name>A0A8T4LA00_9ARCH</name>
<dbReference type="Proteomes" id="UP000678237">
    <property type="component" value="Unassembled WGS sequence"/>
</dbReference>
<dbReference type="GO" id="GO:0055129">
    <property type="term" value="P:L-proline biosynthetic process"/>
    <property type="evidence" value="ECO:0007669"/>
    <property type="project" value="UniProtKB-UniRule"/>
</dbReference>
<dbReference type="InterPro" id="IPR012134">
    <property type="entry name" value="Glu-5-SA_DH"/>
</dbReference>
<keyword evidence="2 7" id="KW-0028">Amino-acid biosynthesis</keyword>
<evidence type="ECO:0000313" key="10">
    <source>
        <dbReference type="EMBL" id="MBS3063771.1"/>
    </source>
</evidence>
<evidence type="ECO:0000256" key="5">
    <source>
        <dbReference type="ARBA" id="ARBA00023002"/>
    </source>
</evidence>
<evidence type="ECO:0000256" key="2">
    <source>
        <dbReference type="ARBA" id="ARBA00022605"/>
    </source>
</evidence>
<dbReference type="FunFam" id="3.40.309.10:FF:000006">
    <property type="entry name" value="Gamma-glutamyl phosphate reductase"/>
    <property type="match status" value="1"/>
</dbReference>
<comment type="function">
    <text evidence="7">Catalyzes the NADPH-dependent reduction of L-glutamate 5-phosphate into L-glutamate 5-semialdehyde and phosphate. The product spontaneously undergoes cyclization to form 1-pyrroline-5-carboxylate.</text>
</comment>
<comment type="subcellular location">
    <subcellularLocation>
        <location evidence="7">Cytoplasm</location>
    </subcellularLocation>
</comment>
<reference evidence="10" key="2">
    <citation type="submission" date="2021-05" db="EMBL/GenBank/DDBJ databases">
        <title>Protein family content uncovers lineage relationships and bacterial pathway maintenance mechanisms in DPANN archaea.</title>
        <authorList>
            <person name="Castelle C.J."/>
            <person name="Meheust R."/>
            <person name="Jaffe A.L."/>
            <person name="Seitz K."/>
            <person name="Gong X."/>
            <person name="Baker B.J."/>
            <person name="Banfield J.F."/>
        </authorList>
    </citation>
    <scope>NUCLEOTIDE SEQUENCE</scope>
    <source>
        <strain evidence="10">RIFCSPLOWO2_01_FULL_58_19</strain>
    </source>
</reference>
<proteinExistence type="inferred from homology"/>